<dbReference type="Gene3D" id="3.90.280.10">
    <property type="entry name" value="PEBP-like"/>
    <property type="match status" value="1"/>
</dbReference>
<evidence type="ECO:0000313" key="1">
    <source>
        <dbReference type="EMBL" id="OQP31427.1"/>
    </source>
</evidence>
<dbReference type="EMBL" id="MWUE01000027">
    <property type="protein sequence ID" value="OQP31427.1"/>
    <property type="molecule type" value="Genomic_DNA"/>
</dbReference>
<dbReference type="InterPro" id="IPR005247">
    <property type="entry name" value="YbhB_YbcL/LppC-like"/>
</dbReference>
<dbReference type="Pfam" id="PF01161">
    <property type="entry name" value="PBP"/>
    <property type="match status" value="1"/>
</dbReference>
<sequence>MLSGAAQANPPLPFKLSSPEIKNGHFENSHLSSAALGLGCVGGNHSPALEWEHAPAGTQSFVLEMFDKDAPTGHGWVHWTVVNIPASSHALAAGIGSDNKGLPLPALQTRTDFGMPGYGGPCPPAGQTHHYVITLKALNIATLPHVTADATPALVGYLANMNILAAARLEVIQSR</sequence>
<protein>
    <submittedName>
        <fullName evidence="1">Phosphatidylethanolamine-binding protein</fullName>
    </submittedName>
</protein>
<dbReference type="CDD" id="cd00865">
    <property type="entry name" value="PEBP_bact_arch"/>
    <property type="match status" value="1"/>
</dbReference>
<organism evidence="1 2">
    <name type="scientific">Pantoea latae</name>
    <dbReference type="NCBI Taxonomy" id="1964541"/>
    <lineage>
        <taxon>Bacteria</taxon>
        <taxon>Pseudomonadati</taxon>
        <taxon>Pseudomonadota</taxon>
        <taxon>Gammaproteobacteria</taxon>
        <taxon>Enterobacterales</taxon>
        <taxon>Erwiniaceae</taxon>
        <taxon>Pantoea</taxon>
    </lineage>
</organism>
<dbReference type="AlphaFoldDB" id="A0A1V9DC14"/>
<dbReference type="PANTHER" id="PTHR30289">
    <property type="entry name" value="UNCHARACTERIZED PROTEIN YBCL-RELATED"/>
    <property type="match status" value="1"/>
</dbReference>
<proteinExistence type="predicted"/>
<dbReference type="NCBIfam" id="TIGR00481">
    <property type="entry name" value="YbhB/YbcL family Raf kinase inhibitor-like protein"/>
    <property type="match status" value="1"/>
</dbReference>
<dbReference type="PANTHER" id="PTHR30289:SF1">
    <property type="entry name" value="PEBP (PHOSPHATIDYLETHANOLAMINE-BINDING PROTEIN) FAMILY PROTEIN"/>
    <property type="match status" value="1"/>
</dbReference>
<reference evidence="1 2" key="1">
    <citation type="submission" date="2017-02" db="EMBL/GenBank/DDBJ databases">
        <title>Whole genome shotgun sequence of Pantoea agglomerans strain AS1 isolated from a cycad, Zamia floridana in Central Florida, USA.</title>
        <authorList>
            <person name="Lata P."/>
            <person name="Govindarajan S."/>
            <person name="Qi F."/>
            <person name="Li J.-L."/>
            <person name="Maurya S.K."/>
            <person name="Sahoo M.K."/>
        </authorList>
    </citation>
    <scope>NUCLEOTIDE SEQUENCE [LARGE SCALE GENOMIC DNA]</scope>
    <source>
        <strain evidence="1 2">AS1</strain>
    </source>
</reference>
<dbReference type="InterPro" id="IPR036610">
    <property type="entry name" value="PEBP-like_sf"/>
</dbReference>
<gene>
    <name evidence="1" type="ORF">B2J69_18610</name>
</gene>
<evidence type="ECO:0000313" key="2">
    <source>
        <dbReference type="Proteomes" id="UP000192769"/>
    </source>
</evidence>
<keyword evidence="2" id="KW-1185">Reference proteome</keyword>
<dbReference type="InterPro" id="IPR008914">
    <property type="entry name" value="PEBP"/>
</dbReference>
<accession>A0A1V9DC14</accession>
<dbReference type="SUPFAM" id="SSF49777">
    <property type="entry name" value="PEBP-like"/>
    <property type="match status" value="1"/>
</dbReference>
<dbReference type="Proteomes" id="UP000192769">
    <property type="component" value="Unassembled WGS sequence"/>
</dbReference>
<dbReference type="OrthoDB" id="9797506at2"/>
<name>A0A1V9DC14_9GAMM</name>
<comment type="caution">
    <text evidence="1">The sequence shown here is derived from an EMBL/GenBank/DDBJ whole genome shotgun (WGS) entry which is preliminary data.</text>
</comment>